<dbReference type="EMBL" id="JAPWTJ010000570">
    <property type="protein sequence ID" value="KAJ8977233.1"/>
    <property type="molecule type" value="Genomic_DNA"/>
</dbReference>
<name>A0ABQ9JGT5_9CUCU</name>
<evidence type="ECO:0000256" key="3">
    <source>
        <dbReference type="ARBA" id="ARBA00022989"/>
    </source>
</evidence>
<dbReference type="SUPFAM" id="SSF103473">
    <property type="entry name" value="MFS general substrate transporter"/>
    <property type="match status" value="1"/>
</dbReference>
<evidence type="ECO:0000256" key="1">
    <source>
        <dbReference type="ARBA" id="ARBA00004141"/>
    </source>
</evidence>
<protein>
    <recommendedName>
        <fullName evidence="6">Major facilitator superfamily (MFS) profile domain-containing protein</fullName>
    </recommendedName>
</protein>
<dbReference type="InterPro" id="IPR005828">
    <property type="entry name" value="MFS_sugar_transport-like"/>
</dbReference>
<comment type="subcellular location">
    <subcellularLocation>
        <location evidence="1">Membrane</location>
        <topology evidence="1">Multi-pass membrane protein</topology>
    </subcellularLocation>
</comment>
<dbReference type="Proteomes" id="UP001162164">
    <property type="component" value="Unassembled WGS sequence"/>
</dbReference>
<dbReference type="Pfam" id="PF00083">
    <property type="entry name" value="Sugar_tr"/>
    <property type="match status" value="1"/>
</dbReference>
<dbReference type="InterPro" id="IPR020846">
    <property type="entry name" value="MFS_dom"/>
</dbReference>
<keyword evidence="8" id="KW-1185">Reference proteome</keyword>
<sequence>MNAEEEGHFADILRRSELRKALMISLILIIVQAASGYCAFTFYLQPIFDEVGSDLSSEISALIVGFVLLISSFVAPLLVDRLGRRVLLIWSCFGSFLSLLLLGSFFFVKDSTTYDTGPISWIPIFSLILYIVLFNCGLGPIPWTLCSELFPSNVKQIAATAQSSTCWITTFLVTFFFNDMTESMGRSGTFWAFACVCLGGFVFSIFLVPETKGKSFTEIQDILKFGETKTTLYSNGDVKPSSIL</sequence>
<feature type="domain" description="Major facilitator superfamily (MFS) profile" evidence="6">
    <location>
        <begin position="1"/>
        <end position="212"/>
    </location>
</feature>
<keyword evidence="3 5" id="KW-1133">Transmembrane helix</keyword>
<feature type="transmembrane region" description="Helical" evidence="5">
    <location>
        <begin position="189"/>
        <end position="208"/>
    </location>
</feature>
<evidence type="ECO:0000256" key="5">
    <source>
        <dbReference type="SAM" id="Phobius"/>
    </source>
</evidence>
<gene>
    <name evidence="7" type="ORF">NQ317_003808</name>
</gene>
<evidence type="ECO:0000313" key="7">
    <source>
        <dbReference type="EMBL" id="KAJ8977233.1"/>
    </source>
</evidence>
<dbReference type="PANTHER" id="PTHR48021:SF47">
    <property type="entry name" value="GH17672P"/>
    <property type="match status" value="1"/>
</dbReference>
<feature type="transmembrane region" description="Helical" evidence="5">
    <location>
        <begin position="120"/>
        <end position="145"/>
    </location>
</feature>
<feature type="transmembrane region" description="Helical" evidence="5">
    <location>
        <begin position="157"/>
        <end position="177"/>
    </location>
</feature>
<evidence type="ECO:0000313" key="8">
    <source>
        <dbReference type="Proteomes" id="UP001162164"/>
    </source>
</evidence>
<proteinExistence type="predicted"/>
<feature type="transmembrane region" description="Helical" evidence="5">
    <location>
        <begin position="21"/>
        <end position="44"/>
    </location>
</feature>
<keyword evidence="4 5" id="KW-0472">Membrane</keyword>
<evidence type="ECO:0000256" key="2">
    <source>
        <dbReference type="ARBA" id="ARBA00022692"/>
    </source>
</evidence>
<dbReference type="Gene3D" id="1.20.1250.20">
    <property type="entry name" value="MFS general substrate transporter like domains"/>
    <property type="match status" value="1"/>
</dbReference>
<dbReference type="PROSITE" id="PS50850">
    <property type="entry name" value="MFS"/>
    <property type="match status" value="1"/>
</dbReference>
<dbReference type="InterPro" id="IPR050549">
    <property type="entry name" value="MFS_Trehalose_Transporter"/>
</dbReference>
<feature type="transmembrane region" description="Helical" evidence="5">
    <location>
        <begin position="86"/>
        <end position="108"/>
    </location>
</feature>
<evidence type="ECO:0000259" key="6">
    <source>
        <dbReference type="PROSITE" id="PS50850"/>
    </source>
</evidence>
<keyword evidence="2 5" id="KW-0812">Transmembrane</keyword>
<dbReference type="InterPro" id="IPR036259">
    <property type="entry name" value="MFS_trans_sf"/>
</dbReference>
<feature type="transmembrane region" description="Helical" evidence="5">
    <location>
        <begin position="59"/>
        <end position="79"/>
    </location>
</feature>
<accession>A0ABQ9JGT5</accession>
<comment type="caution">
    <text evidence="7">The sequence shown here is derived from an EMBL/GenBank/DDBJ whole genome shotgun (WGS) entry which is preliminary data.</text>
</comment>
<dbReference type="PANTHER" id="PTHR48021">
    <property type="match status" value="1"/>
</dbReference>
<evidence type="ECO:0000256" key="4">
    <source>
        <dbReference type="ARBA" id="ARBA00023136"/>
    </source>
</evidence>
<reference evidence="7" key="1">
    <citation type="journal article" date="2023" name="Insect Mol. Biol.">
        <title>Genome sequencing provides insights into the evolution of gene families encoding plant cell wall-degrading enzymes in longhorned beetles.</title>
        <authorList>
            <person name="Shin N.R."/>
            <person name="Okamura Y."/>
            <person name="Kirsch R."/>
            <person name="Pauchet Y."/>
        </authorList>
    </citation>
    <scope>NUCLEOTIDE SEQUENCE</scope>
    <source>
        <strain evidence="7">MMC_N1</strain>
    </source>
</reference>
<organism evidence="7 8">
    <name type="scientific">Molorchus minor</name>
    <dbReference type="NCBI Taxonomy" id="1323400"/>
    <lineage>
        <taxon>Eukaryota</taxon>
        <taxon>Metazoa</taxon>
        <taxon>Ecdysozoa</taxon>
        <taxon>Arthropoda</taxon>
        <taxon>Hexapoda</taxon>
        <taxon>Insecta</taxon>
        <taxon>Pterygota</taxon>
        <taxon>Neoptera</taxon>
        <taxon>Endopterygota</taxon>
        <taxon>Coleoptera</taxon>
        <taxon>Polyphaga</taxon>
        <taxon>Cucujiformia</taxon>
        <taxon>Chrysomeloidea</taxon>
        <taxon>Cerambycidae</taxon>
        <taxon>Lamiinae</taxon>
        <taxon>Monochamini</taxon>
        <taxon>Molorchus</taxon>
    </lineage>
</organism>